<reference evidence="2 3" key="1">
    <citation type="submission" date="2019-09" db="EMBL/GenBank/DDBJ databases">
        <title>Genome sequencing of strain KACC 19322.</title>
        <authorList>
            <person name="Heo J."/>
            <person name="Kim S.-J."/>
            <person name="Kim J.-S."/>
            <person name="Hong S.-B."/>
            <person name="Kwon S.-W."/>
        </authorList>
    </citation>
    <scope>NUCLEOTIDE SEQUENCE [LARGE SCALE GENOMIC DNA]</scope>
    <source>
        <strain evidence="2 3">KACC 19322</strain>
    </source>
</reference>
<dbReference type="AlphaFoldDB" id="A0A5C1YBJ5"/>
<dbReference type="InterPro" id="IPR007235">
    <property type="entry name" value="Glyco_trans_28_C"/>
</dbReference>
<proteinExistence type="predicted"/>
<protein>
    <submittedName>
        <fullName evidence="2">Glycosyl transferase family 28</fullName>
    </submittedName>
</protein>
<gene>
    <name evidence="2" type="ORF">FLP23_09735</name>
</gene>
<name>A0A5C1YBJ5_9MICO</name>
<sequence>MSSTLLICSGGGHLKQLFTLAPRLGIAPEKQLWATFENGLSTSLLADRRVVYVPFAAPRAAFAAARIARIVRRLLETEDIEAVVSTGSSPAVAALPQAAQRGIPAHYIESAARADGPSLSGKLVSRFRRIDTYTQYPAWVGDRWRFGGAIFDAFAPGEVHERPVRRAVVSLGTQDGYRFDRLLRVLVPLLAGMEVVWQTGPEDVSAYGIDGRASVPHAELAQAVAEADVVIAHAGVGAAVTAIEAGKHPILVPRLARFKEHIDDHQTQIADELTRRGLASRVDPENLDLEALHAAAARSAVPVAAPPFQLVPGVAA</sequence>
<dbReference type="KEGG" id="lyk:FLP23_09735"/>
<dbReference type="OrthoDB" id="555447at2"/>
<dbReference type="SUPFAM" id="SSF53756">
    <property type="entry name" value="UDP-Glycosyltransferase/glycogen phosphorylase"/>
    <property type="match status" value="1"/>
</dbReference>
<feature type="domain" description="Glycosyl transferase family 28 C-terminal" evidence="1">
    <location>
        <begin position="194"/>
        <end position="288"/>
    </location>
</feature>
<organism evidence="2 3">
    <name type="scientific">Protaetiibacter larvae</name>
    <dbReference type="NCBI Taxonomy" id="2592654"/>
    <lineage>
        <taxon>Bacteria</taxon>
        <taxon>Bacillati</taxon>
        <taxon>Actinomycetota</taxon>
        <taxon>Actinomycetes</taxon>
        <taxon>Micrococcales</taxon>
        <taxon>Microbacteriaceae</taxon>
        <taxon>Protaetiibacter</taxon>
    </lineage>
</organism>
<dbReference type="EMBL" id="CP043504">
    <property type="protein sequence ID" value="QEO10262.1"/>
    <property type="molecule type" value="Genomic_DNA"/>
</dbReference>
<accession>A0A5C1YBJ5</accession>
<dbReference type="PANTHER" id="PTHR21015">
    <property type="entry name" value="UDP-N-ACETYLGLUCOSAMINE--N-ACETYLMURAMYL-(PENTAPEPTIDE) PYROPHOSPHORYL-UNDECAPRENOL N-ACETYLGLUCOSAMINE TRANSFERASE 1"/>
    <property type="match status" value="1"/>
</dbReference>
<keyword evidence="3" id="KW-1185">Reference proteome</keyword>
<dbReference type="Pfam" id="PF04101">
    <property type="entry name" value="Glyco_tran_28_C"/>
    <property type="match status" value="1"/>
</dbReference>
<dbReference type="PANTHER" id="PTHR21015:SF22">
    <property type="entry name" value="GLYCOSYLTRANSFERASE"/>
    <property type="match status" value="1"/>
</dbReference>
<evidence type="ECO:0000259" key="1">
    <source>
        <dbReference type="Pfam" id="PF04101"/>
    </source>
</evidence>
<dbReference type="RefSeq" id="WP_149325679.1">
    <property type="nucleotide sequence ID" value="NZ_CP043504.1"/>
</dbReference>
<evidence type="ECO:0000313" key="2">
    <source>
        <dbReference type="EMBL" id="QEO10262.1"/>
    </source>
</evidence>
<evidence type="ECO:0000313" key="3">
    <source>
        <dbReference type="Proteomes" id="UP000322159"/>
    </source>
</evidence>
<dbReference type="GO" id="GO:0016758">
    <property type="term" value="F:hexosyltransferase activity"/>
    <property type="evidence" value="ECO:0007669"/>
    <property type="project" value="InterPro"/>
</dbReference>
<dbReference type="Proteomes" id="UP000322159">
    <property type="component" value="Chromosome"/>
</dbReference>
<keyword evidence="2" id="KW-0808">Transferase</keyword>
<dbReference type="Gene3D" id="3.40.50.2000">
    <property type="entry name" value="Glycogen Phosphorylase B"/>
    <property type="match status" value="2"/>
</dbReference>